<reference evidence="9 10" key="1">
    <citation type="journal article" date="2019" name="Int. J. Syst. Evol. Microbiol.">
        <title>The Global Catalogue of Microorganisms (GCM) 10K type strain sequencing project: providing services to taxonomists for standard genome sequencing and annotation.</title>
        <authorList>
            <consortium name="The Broad Institute Genomics Platform"/>
            <consortium name="The Broad Institute Genome Sequencing Center for Infectious Disease"/>
            <person name="Wu L."/>
            <person name="Ma J."/>
        </authorList>
    </citation>
    <scope>NUCLEOTIDE SEQUENCE [LARGE SCALE GENOMIC DNA]</scope>
    <source>
        <strain evidence="9 10">JCM 6886</strain>
    </source>
</reference>
<keyword evidence="5" id="KW-0408">Iron</keyword>
<dbReference type="Proteomes" id="UP001501476">
    <property type="component" value="Unassembled WGS sequence"/>
</dbReference>
<evidence type="ECO:0000256" key="2">
    <source>
        <dbReference type="ARBA" id="ARBA00022714"/>
    </source>
</evidence>
<feature type="domain" description="Dimethylamine monooxygenase subunit DmmA-like N-terminal" evidence="8">
    <location>
        <begin position="6"/>
        <end position="130"/>
    </location>
</feature>
<evidence type="ECO:0000256" key="6">
    <source>
        <dbReference type="ARBA" id="ARBA00023014"/>
    </source>
</evidence>
<organism evidence="9 10">
    <name type="scientific">Methylophaga marina</name>
    <dbReference type="NCBI Taxonomy" id="45495"/>
    <lineage>
        <taxon>Bacteria</taxon>
        <taxon>Pseudomonadati</taxon>
        <taxon>Pseudomonadota</taxon>
        <taxon>Gammaproteobacteria</taxon>
        <taxon>Thiotrichales</taxon>
        <taxon>Piscirickettsiaceae</taxon>
        <taxon>Methylophaga</taxon>
    </lineage>
</organism>
<gene>
    <name evidence="9" type="ORF">GCM10008964_16980</name>
</gene>
<dbReference type="NCBIfam" id="NF041259">
    <property type="entry name" value="mono_DmmA_fam"/>
    <property type="match status" value="1"/>
</dbReference>
<keyword evidence="2" id="KW-0001">2Fe-2S</keyword>
<dbReference type="EMBL" id="BAAADG010000005">
    <property type="protein sequence ID" value="GAA0226007.1"/>
    <property type="molecule type" value="Genomic_DNA"/>
</dbReference>
<proteinExistence type="predicted"/>
<evidence type="ECO:0000313" key="9">
    <source>
        <dbReference type="EMBL" id="GAA0226007.1"/>
    </source>
</evidence>
<evidence type="ECO:0000256" key="1">
    <source>
        <dbReference type="ARBA" id="ARBA00022630"/>
    </source>
</evidence>
<dbReference type="InterPro" id="IPR048037">
    <property type="entry name" value="DmmA-like_C"/>
</dbReference>
<dbReference type="Pfam" id="PF22290">
    <property type="entry name" value="DmmA-like_N"/>
    <property type="match status" value="1"/>
</dbReference>
<keyword evidence="10" id="KW-1185">Reference proteome</keyword>
<dbReference type="GO" id="GO:0004497">
    <property type="term" value="F:monooxygenase activity"/>
    <property type="evidence" value="ECO:0007669"/>
    <property type="project" value="UniProtKB-KW"/>
</dbReference>
<dbReference type="Pfam" id="PF22289">
    <property type="entry name" value="DmmA-like_C"/>
    <property type="match status" value="1"/>
</dbReference>
<accession>A0ABN0TNB4</accession>
<evidence type="ECO:0000259" key="8">
    <source>
        <dbReference type="Pfam" id="PF22290"/>
    </source>
</evidence>
<feature type="domain" description="Dimethylamine monooxygenase subunit DmmA-like C-terminal" evidence="7">
    <location>
        <begin position="141"/>
        <end position="183"/>
    </location>
</feature>
<evidence type="ECO:0000259" key="7">
    <source>
        <dbReference type="Pfam" id="PF22289"/>
    </source>
</evidence>
<keyword evidence="3" id="KW-0479">Metal-binding</keyword>
<evidence type="ECO:0000256" key="3">
    <source>
        <dbReference type="ARBA" id="ARBA00022723"/>
    </source>
</evidence>
<keyword evidence="6" id="KW-0411">Iron-sulfur</keyword>
<dbReference type="InterPro" id="IPR054582">
    <property type="entry name" value="DmmA-like_N"/>
</dbReference>
<keyword evidence="9" id="KW-0503">Monooxygenase</keyword>
<protein>
    <submittedName>
        <fullName evidence="9">Dimethylamine monooxygenase subunit DmmA family protein</fullName>
    </submittedName>
</protein>
<keyword evidence="1" id="KW-0285">Flavoprotein</keyword>
<keyword evidence="4" id="KW-0560">Oxidoreductase</keyword>
<evidence type="ECO:0000313" key="10">
    <source>
        <dbReference type="Proteomes" id="UP001501476"/>
    </source>
</evidence>
<evidence type="ECO:0000256" key="4">
    <source>
        <dbReference type="ARBA" id="ARBA00023002"/>
    </source>
</evidence>
<comment type="caution">
    <text evidence="9">The sequence shown here is derived from an EMBL/GenBank/DDBJ whole genome shotgun (WGS) entry which is preliminary data.</text>
</comment>
<sequence length="202" mass="22605">MMEKGYSITTKPIYGTLVWQKKATHHVVVVGGEGGGKALLKLFQQMVPKQPVSVFYLAEDDASKKYVSTVEDMSGESITVCDSLEALTTSLKTELTNCYMGTQFYVAGEEKLIWPVAKVLTEYGVDDRNIFKEQTGSLARRVFCVHCETINEDVHHNIHQCVNCGLNLFVRDHFSRHWGAYMGFMVDGETPGEIPAAQEVYP</sequence>
<name>A0ABN0TNB4_9GAMM</name>
<evidence type="ECO:0000256" key="5">
    <source>
        <dbReference type="ARBA" id="ARBA00023004"/>
    </source>
</evidence>
<dbReference type="RefSeq" id="WP_343749662.1">
    <property type="nucleotide sequence ID" value="NZ_BAAADG010000005.1"/>
</dbReference>